<dbReference type="AlphaFoldDB" id="A0A5C7GFQ7"/>
<name>A0A5C7GFQ7_9FLAO</name>
<dbReference type="RefSeq" id="WP_147769144.1">
    <property type="nucleotide sequence ID" value="NZ_VRKQ01000012.1"/>
</dbReference>
<keyword evidence="1" id="KW-0732">Signal</keyword>
<organism evidence="2 3">
    <name type="scientific">Seonamhaeicola maritimus</name>
    <dbReference type="NCBI Taxonomy" id="2591822"/>
    <lineage>
        <taxon>Bacteria</taxon>
        <taxon>Pseudomonadati</taxon>
        <taxon>Bacteroidota</taxon>
        <taxon>Flavobacteriia</taxon>
        <taxon>Flavobacteriales</taxon>
        <taxon>Flavobacteriaceae</taxon>
    </lineage>
</organism>
<feature type="chain" id="PRO_5023149677" description="DUF5689 domain-containing protein" evidence="1">
    <location>
        <begin position="26"/>
        <end position="682"/>
    </location>
</feature>
<sequence length="682" mass="75568">MKKNKNILKSLFLLLLLLVVSIGCSKDEEYEAPGSFVDLSITWTSGASATRESEVNRFFSFSDLSAGAEYQEWRIPDNAFFLEGPIPNNLDNHDAYIAEPSNEKISTEKTVHVLWKKGDSLTQVGYYGVFPDSTSFRFPAYWDSATASTIEDTIKTVKINNKWVAEYWFTIDVYDTVRATPQVRYLDETVLDHENTEAITVVFGDKMIFEDLSGLLADNNARPNTAVWRMHTLEEDEENQTNVQRRTHERVVLDERVIDTITFNDLGEFRVELKATRDRTQTLRQSENSYDIPTIFNVVPLSVPLTQTGTVVETDMDVVEVTLSHKIMPLEGAVVDNFIVEVDGVEKVITSITRNANGNKLLVDLTDDPILPEDASKTVTISYDGASDLLKSFDLRPLEAFSDVDIDVYVPTPMIQMGSIVEIDGDIIQVGFDQEIDPASISGSADPAAGFIVMLNGGAATVNSVAVNGSDPMILDITIVEGAYQDDFITMAFTGPGDIRSIGGGAISDFTAVTIEPYIMNLYTDGGLEGTLGDYWFEGASGAGATVEFSTEQAYSGSQSLKMTNDKPRLESGRDLNYEAGETYIISYMRYIPSSVDFDAGFRAADAGEKIWYDLGSGNRAITPRWFTTGDPVKDTWELVEVEITPGALSNVGIRFQPVPTSGTVYSLYFDDFKIYKKDYRP</sequence>
<dbReference type="OrthoDB" id="1392421at2"/>
<evidence type="ECO:0008006" key="4">
    <source>
        <dbReference type="Google" id="ProtNLM"/>
    </source>
</evidence>
<evidence type="ECO:0000256" key="1">
    <source>
        <dbReference type="SAM" id="SignalP"/>
    </source>
</evidence>
<dbReference type="PROSITE" id="PS51257">
    <property type="entry name" value="PROKAR_LIPOPROTEIN"/>
    <property type="match status" value="1"/>
</dbReference>
<feature type="signal peptide" evidence="1">
    <location>
        <begin position="1"/>
        <end position="25"/>
    </location>
</feature>
<keyword evidence="3" id="KW-1185">Reference proteome</keyword>
<dbReference type="SUPFAM" id="SSF49785">
    <property type="entry name" value="Galactose-binding domain-like"/>
    <property type="match status" value="1"/>
</dbReference>
<evidence type="ECO:0000313" key="2">
    <source>
        <dbReference type="EMBL" id="TXG36115.1"/>
    </source>
</evidence>
<evidence type="ECO:0000313" key="3">
    <source>
        <dbReference type="Proteomes" id="UP000321080"/>
    </source>
</evidence>
<reference evidence="2 3" key="1">
    <citation type="submission" date="2019-08" db="EMBL/GenBank/DDBJ databases">
        <title>Seonamhaeicola sediminis sp. nov., isolated from marine sediment.</title>
        <authorList>
            <person name="Cao W.R."/>
        </authorList>
    </citation>
    <scope>NUCLEOTIDE SEQUENCE [LARGE SCALE GENOMIC DNA]</scope>
    <source>
        <strain evidence="2 3">1505</strain>
    </source>
</reference>
<dbReference type="Gene3D" id="2.60.120.260">
    <property type="entry name" value="Galactose-binding domain-like"/>
    <property type="match status" value="1"/>
</dbReference>
<comment type="caution">
    <text evidence="2">The sequence shown here is derived from an EMBL/GenBank/DDBJ whole genome shotgun (WGS) entry which is preliminary data.</text>
</comment>
<dbReference type="Proteomes" id="UP000321080">
    <property type="component" value="Unassembled WGS sequence"/>
</dbReference>
<dbReference type="InterPro" id="IPR008979">
    <property type="entry name" value="Galactose-bd-like_sf"/>
</dbReference>
<dbReference type="EMBL" id="VRKQ01000012">
    <property type="protein sequence ID" value="TXG36115.1"/>
    <property type="molecule type" value="Genomic_DNA"/>
</dbReference>
<accession>A0A5C7GFQ7</accession>
<gene>
    <name evidence="2" type="ORF">FUA22_13590</name>
</gene>
<proteinExistence type="predicted"/>
<protein>
    <recommendedName>
        <fullName evidence="4">DUF5689 domain-containing protein</fullName>
    </recommendedName>
</protein>